<reference evidence="2 3" key="1">
    <citation type="journal article" date="2016" name="Nat. Commun.">
        <title>Thousands of microbial genomes shed light on interconnected biogeochemical processes in an aquifer system.</title>
        <authorList>
            <person name="Anantharaman K."/>
            <person name="Brown C.T."/>
            <person name="Hug L.A."/>
            <person name="Sharon I."/>
            <person name="Castelle C.J."/>
            <person name="Probst A.J."/>
            <person name="Thomas B.C."/>
            <person name="Singh A."/>
            <person name="Wilkins M.J."/>
            <person name="Karaoz U."/>
            <person name="Brodie E.L."/>
            <person name="Williams K.H."/>
            <person name="Hubbard S.S."/>
            <person name="Banfield J.F."/>
        </authorList>
    </citation>
    <scope>NUCLEOTIDE SEQUENCE [LARGE SCALE GENOMIC DNA]</scope>
</reference>
<accession>A0A1G2MBU5</accession>
<organism evidence="2 3">
    <name type="scientific">Candidatus Taylorbacteria bacterium RIFCSPHIGHO2_01_FULL_51_15</name>
    <dbReference type="NCBI Taxonomy" id="1802304"/>
    <lineage>
        <taxon>Bacteria</taxon>
        <taxon>Candidatus Tayloriibacteriota</taxon>
    </lineage>
</organism>
<feature type="transmembrane region" description="Helical" evidence="1">
    <location>
        <begin position="80"/>
        <end position="99"/>
    </location>
</feature>
<proteinExistence type="predicted"/>
<evidence type="ECO:0008006" key="4">
    <source>
        <dbReference type="Google" id="ProtNLM"/>
    </source>
</evidence>
<feature type="transmembrane region" description="Helical" evidence="1">
    <location>
        <begin position="51"/>
        <end position="73"/>
    </location>
</feature>
<evidence type="ECO:0000313" key="3">
    <source>
        <dbReference type="Proteomes" id="UP000178121"/>
    </source>
</evidence>
<evidence type="ECO:0000256" key="1">
    <source>
        <dbReference type="SAM" id="Phobius"/>
    </source>
</evidence>
<dbReference type="Proteomes" id="UP000178121">
    <property type="component" value="Unassembled WGS sequence"/>
</dbReference>
<feature type="transmembrane region" description="Helical" evidence="1">
    <location>
        <begin position="105"/>
        <end position="129"/>
    </location>
</feature>
<comment type="caution">
    <text evidence="2">The sequence shown here is derived from an EMBL/GenBank/DDBJ whole genome shotgun (WGS) entry which is preliminary data.</text>
</comment>
<feature type="transmembrane region" description="Helical" evidence="1">
    <location>
        <begin position="12"/>
        <end position="31"/>
    </location>
</feature>
<dbReference type="EMBL" id="MHRI01000009">
    <property type="protein sequence ID" value="OHA21367.1"/>
    <property type="molecule type" value="Genomic_DNA"/>
</dbReference>
<evidence type="ECO:0000313" key="2">
    <source>
        <dbReference type="EMBL" id="OHA21367.1"/>
    </source>
</evidence>
<name>A0A1G2MBU5_9BACT</name>
<keyword evidence="1" id="KW-1133">Transmembrane helix</keyword>
<gene>
    <name evidence="2" type="ORF">A2849_00005</name>
</gene>
<sequence>MYSEKVFEESVALLRIALGIIFFWFGALKLAGFNPVYDIVYASFPFLADGVGNLFLGGFEALIGLALISNAFAKTTHLILIFHLLGTFTVFITAPEIMFDPQFPFLTLAGEFVVKNLSLAMGGIVVILYHMRHPRLSKGWI</sequence>
<dbReference type="AlphaFoldDB" id="A0A1G2MBU5"/>
<protein>
    <recommendedName>
        <fullName evidence="4">DoxX family protein</fullName>
    </recommendedName>
</protein>
<keyword evidence="1" id="KW-0472">Membrane</keyword>
<keyword evidence="1" id="KW-0812">Transmembrane</keyword>